<evidence type="ECO:0000256" key="1">
    <source>
        <dbReference type="ARBA" id="ARBA00023015"/>
    </source>
</evidence>
<dbReference type="RefSeq" id="WP_248413754.1">
    <property type="nucleotide sequence ID" value="NZ_JALPQF010000018.1"/>
</dbReference>
<accession>A0ABT0HCB9</accession>
<gene>
    <name evidence="5" type="ORF">MUY34_15285</name>
</gene>
<comment type="caution">
    <text evidence="5">The sequence shown here is derived from an EMBL/GenBank/DDBJ whole genome shotgun (WGS) entry which is preliminary data.</text>
</comment>
<keyword evidence="6" id="KW-1185">Reference proteome</keyword>
<dbReference type="InterPro" id="IPR018060">
    <property type="entry name" value="HTH_AraC"/>
</dbReference>
<dbReference type="Pfam" id="PF12833">
    <property type="entry name" value="HTH_18"/>
    <property type="match status" value="1"/>
</dbReference>
<reference evidence="5" key="1">
    <citation type="submission" date="2022-04" db="EMBL/GenBank/DDBJ databases">
        <authorList>
            <person name="Ren T."/>
        </authorList>
    </citation>
    <scope>NUCLEOTIDE SEQUENCE</scope>
    <source>
        <strain evidence="5">F63249</strain>
    </source>
</reference>
<dbReference type="SMART" id="SM00342">
    <property type="entry name" value="HTH_ARAC"/>
    <property type="match status" value="1"/>
</dbReference>
<proteinExistence type="predicted"/>
<evidence type="ECO:0000313" key="6">
    <source>
        <dbReference type="Proteomes" id="UP001203687"/>
    </source>
</evidence>
<dbReference type="EMBL" id="JALPQF010000018">
    <property type="protein sequence ID" value="MCK8481997.1"/>
    <property type="molecule type" value="Genomic_DNA"/>
</dbReference>
<dbReference type="InterPro" id="IPR009057">
    <property type="entry name" value="Homeodomain-like_sf"/>
</dbReference>
<dbReference type="PRINTS" id="PR00032">
    <property type="entry name" value="HTHARAC"/>
</dbReference>
<dbReference type="SUPFAM" id="SSF46689">
    <property type="entry name" value="Homeodomain-like"/>
    <property type="match status" value="1"/>
</dbReference>
<sequence>MIKLQATYIKHLQNLEAISNEIGDKCIKGKAFAYTQLRDEFGKGNISMTLISNDISVIVFEVTFHKEVTLHLIGDASKVIDFIFCLEGHVDHKFGSQSNFIPVNFRQNTIVNRSQTTTSIIKFPANKSLKVSLISYYPDLKTSDKDDLNELRLNAFSCLSDFYANGNQLYSGRVCFRTSNYVNDIMKYGFKTPSEILFKEAAILNTIASQVDRYLKDNSNDYSKAPLRLYEIDKLLALETFIENNLSENLSIRRLESIAGLNASKLQIGFKYLYDKTVSNYVTEKRLEKAAKLIYESDLNVSELVYSVGFSSRSYFSKIFKNHFGVLPSKCISNPDLLVVNS</sequence>
<dbReference type="PROSITE" id="PS01124">
    <property type="entry name" value="HTH_ARAC_FAMILY_2"/>
    <property type="match status" value="1"/>
</dbReference>
<protein>
    <submittedName>
        <fullName evidence="5">AraC family transcriptional regulator</fullName>
    </submittedName>
</protein>
<keyword evidence="1" id="KW-0805">Transcription regulation</keyword>
<dbReference type="PANTHER" id="PTHR47893:SF1">
    <property type="entry name" value="REGULATORY PROTEIN PCHR"/>
    <property type="match status" value="1"/>
</dbReference>
<dbReference type="PANTHER" id="PTHR47893">
    <property type="entry name" value="REGULATORY PROTEIN PCHR"/>
    <property type="match status" value="1"/>
</dbReference>
<dbReference type="InterPro" id="IPR020449">
    <property type="entry name" value="Tscrpt_reg_AraC-type_HTH"/>
</dbReference>
<evidence type="ECO:0000256" key="3">
    <source>
        <dbReference type="ARBA" id="ARBA00023163"/>
    </source>
</evidence>
<feature type="domain" description="HTH araC/xylS-type" evidence="4">
    <location>
        <begin position="236"/>
        <end position="334"/>
    </location>
</feature>
<dbReference type="Proteomes" id="UP001203687">
    <property type="component" value="Unassembled WGS sequence"/>
</dbReference>
<keyword evidence="2" id="KW-0238">DNA-binding</keyword>
<evidence type="ECO:0000259" key="4">
    <source>
        <dbReference type="PROSITE" id="PS01124"/>
    </source>
</evidence>
<dbReference type="Gene3D" id="1.10.10.60">
    <property type="entry name" value="Homeodomain-like"/>
    <property type="match status" value="2"/>
</dbReference>
<organism evidence="5 6">
    <name type="scientific">Psychroserpens algicola</name>
    <dbReference type="NCBI Taxonomy" id="1719034"/>
    <lineage>
        <taxon>Bacteria</taxon>
        <taxon>Pseudomonadati</taxon>
        <taxon>Bacteroidota</taxon>
        <taxon>Flavobacteriia</taxon>
        <taxon>Flavobacteriales</taxon>
        <taxon>Flavobacteriaceae</taxon>
        <taxon>Psychroserpens</taxon>
    </lineage>
</organism>
<evidence type="ECO:0000256" key="2">
    <source>
        <dbReference type="ARBA" id="ARBA00023125"/>
    </source>
</evidence>
<dbReference type="InterPro" id="IPR053142">
    <property type="entry name" value="PchR_regulatory_protein"/>
</dbReference>
<name>A0ABT0HCB9_9FLAO</name>
<evidence type="ECO:0000313" key="5">
    <source>
        <dbReference type="EMBL" id="MCK8481997.1"/>
    </source>
</evidence>
<keyword evidence="3" id="KW-0804">Transcription</keyword>